<evidence type="ECO:0000313" key="4">
    <source>
        <dbReference type="EMBL" id="OAT71870.1"/>
    </source>
</evidence>
<evidence type="ECO:0000259" key="3">
    <source>
        <dbReference type="Pfam" id="PF26079"/>
    </source>
</evidence>
<gene>
    <name evidence="4" type="ORF">A7K69_10695</name>
</gene>
<dbReference type="EMBL" id="LXMA01000038">
    <property type="protein sequence ID" value="OAT71870.1"/>
    <property type="molecule type" value="Genomic_DNA"/>
</dbReference>
<dbReference type="PANTHER" id="PTHR37829">
    <property type="entry name" value="PHAGE-LIKE ELEMENT PBSX PROTEIN XKDT"/>
    <property type="match status" value="1"/>
</dbReference>
<dbReference type="RefSeq" id="WP_064552377.1">
    <property type="nucleotide sequence ID" value="NZ_LXMA01000038.1"/>
</dbReference>
<dbReference type="Pfam" id="PF26078">
    <property type="entry name" value="Baseplate_J_M"/>
    <property type="match status" value="1"/>
</dbReference>
<dbReference type="AlphaFoldDB" id="A0A1B7KPD3"/>
<dbReference type="Pfam" id="PF26079">
    <property type="entry name" value="Baseplate_J_C"/>
    <property type="match status" value="1"/>
</dbReference>
<sequence>MFEDRTFETILEEMLDDIPDDFDKQERSPIYIALAPAAKKLADAYVQLDRVLNLVFASTSEGEYLERRTSEIGVFKKRAIKAIREGIFNIPVDMGSRFFVDGVYYVVTEAGTNAKLQCEEAGTIGNKPPEGSVLLPLDNIDGLETAILGKIITPGEEEEEDQYLYARYQEKASKPATSGNIYHYLQWAKEVPGIRAAKVFPRWQGKGTVRVVVVGSDGRAPSQEKVTEVFNRISNEMPIDVDLTVDAAVEVPINITADLILQPGVDIETIEFGYKTAIEKLFSDSALTTNTVRYSQLSSMILEQAGVIDYQNFLINDKTSNLILGDDEIAVVGTVIFNVI</sequence>
<dbReference type="InterPro" id="IPR058531">
    <property type="entry name" value="Baseplate_J_M"/>
</dbReference>
<comment type="similarity">
    <text evidence="1">Belongs to the Mu gp47/PBSX XkdT family.</text>
</comment>
<dbReference type="Proteomes" id="UP000078290">
    <property type="component" value="Unassembled WGS sequence"/>
</dbReference>
<evidence type="ECO:0000256" key="1">
    <source>
        <dbReference type="ARBA" id="ARBA00038087"/>
    </source>
</evidence>
<evidence type="ECO:0000259" key="2">
    <source>
        <dbReference type="Pfam" id="PF26078"/>
    </source>
</evidence>
<evidence type="ECO:0000313" key="5">
    <source>
        <dbReference type="Proteomes" id="UP000078290"/>
    </source>
</evidence>
<dbReference type="InterPro" id="IPR058530">
    <property type="entry name" value="Baseplate_J-like_C"/>
</dbReference>
<feature type="domain" description="Baseplate J-like C-terminal" evidence="3">
    <location>
        <begin position="253"/>
        <end position="337"/>
    </location>
</feature>
<comment type="caution">
    <text evidence="4">The sequence shown here is derived from an EMBL/GenBank/DDBJ whole genome shotgun (WGS) entry which is preliminary data.</text>
</comment>
<feature type="domain" description="Baseplate J-like central" evidence="2">
    <location>
        <begin position="176"/>
        <end position="246"/>
    </location>
</feature>
<name>A0A1B7KPD3_PARTM</name>
<dbReference type="InterPro" id="IPR052399">
    <property type="entry name" value="Phage_Baseplate_Assmbl_Protein"/>
</dbReference>
<reference evidence="5" key="1">
    <citation type="submission" date="2016-05" db="EMBL/GenBank/DDBJ databases">
        <authorList>
            <person name="Wang W."/>
            <person name="Zhu L."/>
        </authorList>
    </citation>
    <scope>NUCLEOTIDE SEQUENCE [LARGE SCALE GENOMIC DNA]</scope>
    <source>
        <strain evidence="5">W-2</strain>
    </source>
</reference>
<accession>A0A1B7KPD3</accession>
<proteinExistence type="inferred from homology"/>
<organism evidence="4 5">
    <name type="scientific">Parageobacillus thermoglucosidasius</name>
    <name type="common">Geobacillus thermoglucosidasius</name>
    <dbReference type="NCBI Taxonomy" id="1426"/>
    <lineage>
        <taxon>Bacteria</taxon>
        <taxon>Bacillati</taxon>
        <taxon>Bacillota</taxon>
        <taxon>Bacilli</taxon>
        <taxon>Bacillales</taxon>
        <taxon>Anoxybacillaceae</taxon>
        <taxon>Parageobacillus</taxon>
    </lineage>
</organism>
<dbReference type="PANTHER" id="PTHR37829:SF3">
    <property type="entry name" value="PROTEIN JAYE-RELATED"/>
    <property type="match status" value="1"/>
</dbReference>
<protein>
    <submittedName>
        <fullName evidence="4">Uncharacterized protein</fullName>
    </submittedName>
</protein>
<dbReference type="OrthoDB" id="2554267at2"/>